<keyword evidence="3" id="KW-1185">Reference proteome</keyword>
<dbReference type="AlphaFoldDB" id="A0A1X0P3S7"/>
<dbReference type="VEuPathDB" id="TriTrypDB:TM35_000051310"/>
<evidence type="ECO:0000313" key="2">
    <source>
        <dbReference type="EMBL" id="ORC91535.1"/>
    </source>
</evidence>
<feature type="transmembrane region" description="Helical" evidence="1">
    <location>
        <begin position="59"/>
        <end position="81"/>
    </location>
</feature>
<feature type="transmembrane region" description="Helical" evidence="1">
    <location>
        <begin position="20"/>
        <end position="39"/>
    </location>
</feature>
<gene>
    <name evidence="2" type="ORF">TM35_000051310</name>
</gene>
<dbReference type="RefSeq" id="XP_028885601.1">
    <property type="nucleotide sequence ID" value="XM_029022786.1"/>
</dbReference>
<dbReference type="GeneID" id="39982566"/>
<feature type="transmembrane region" description="Helical" evidence="1">
    <location>
        <begin position="174"/>
        <end position="193"/>
    </location>
</feature>
<dbReference type="OrthoDB" id="10446092at2759"/>
<name>A0A1X0P3S7_9TRYP</name>
<feature type="transmembrane region" description="Helical" evidence="1">
    <location>
        <begin position="88"/>
        <end position="108"/>
    </location>
</feature>
<accession>A0A1X0P3S7</accession>
<comment type="caution">
    <text evidence="2">The sequence shown here is derived from an EMBL/GenBank/DDBJ whole genome shotgun (WGS) entry which is preliminary data.</text>
</comment>
<reference evidence="2 3" key="1">
    <citation type="submission" date="2017-03" db="EMBL/GenBank/DDBJ databases">
        <title>An alternative strategy for trypanosome survival in the mammalian bloodstream revealed through genome and transcriptome analysis of the ubiquitous bovine parasite Trypanosoma (Megatrypanum) theileri.</title>
        <authorList>
            <person name="Kelly S."/>
            <person name="Ivens A."/>
            <person name="Mott A."/>
            <person name="O'Neill E."/>
            <person name="Emms D."/>
            <person name="Macleod O."/>
            <person name="Voorheis P."/>
            <person name="Matthews J."/>
            <person name="Matthews K."/>
            <person name="Carrington M."/>
        </authorList>
    </citation>
    <scope>NUCLEOTIDE SEQUENCE [LARGE SCALE GENOMIC DNA]</scope>
    <source>
        <strain evidence="2">Edinburgh</strain>
    </source>
</reference>
<dbReference type="Proteomes" id="UP000192257">
    <property type="component" value="Unassembled WGS sequence"/>
</dbReference>
<organism evidence="2 3">
    <name type="scientific">Trypanosoma theileri</name>
    <dbReference type="NCBI Taxonomy" id="67003"/>
    <lineage>
        <taxon>Eukaryota</taxon>
        <taxon>Discoba</taxon>
        <taxon>Euglenozoa</taxon>
        <taxon>Kinetoplastea</taxon>
        <taxon>Metakinetoplastina</taxon>
        <taxon>Trypanosomatida</taxon>
        <taxon>Trypanosomatidae</taxon>
        <taxon>Trypanosoma</taxon>
    </lineage>
</organism>
<keyword evidence="1" id="KW-0812">Transmembrane</keyword>
<protein>
    <submittedName>
        <fullName evidence="2">Putative membrane-associated protein</fullName>
    </submittedName>
</protein>
<dbReference type="EMBL" id="NBCO01000005">
    <property type="protein sequence ID" value="ORC91535.1"/>
    <property type="molecule type" value="Genomic_DNA"/>
</dbReference>
<keyword evidence="1" id="KW-1133">Transmembrane helix</keyword>
<evidence type="ECO:0000313" key="3">
    <source>
        <dbReference type="Proteomes" id="UP000192257"/>
    </source>
</evidence>
<proteinExistence type="predicted"/>
<sequence>MLRGRQGPTISRQDSRHGLITLCFVQVVLSTTLLLLLTTQWTPEHRLFHLSQHIFLISWLTRGTLLAIPITSIAIVVSVWVRIPRLMLVATGIISLLLVMLVLTIVWITQLHNGIWNNVFALNYMTNGDDVCPGIAGSACCGWDYCPLPLCEFADRPCEEVVTQWIRDLFVKTMPLLSLILTLGVAQTVLGFYRVQLLWRQGVFA</sequence>
<keyword evidence="1" id="KW-0472">Membrane</keyword>
<evidence type="ECO:0000256" key="1">
    <source>
        <dbReference type="SAM" id="Phobius"/>
    </source>
</evidence>